<feature type="region of interest" description="Disordered" evidence="1">
    <location>
        <begin position="112"/>
        <end position="171"/>
    </location>
</feature>
<evidence type="ECO:0000313" key="3">
    <source>
        <dbReference type="Proteomes" id="UP001168821"/>
    </source>
</evidence>
<accession>A0AA38ICA3</accession>
<evidence type="ECO:0000313" key="2">
    <source>
        <dbReference type="EMBL" id="KAJ3651419.1"/>
    </source>
</evidence>
<name>A0AA38ICA3_9CUCU</name>
<protein>
    <recommendedName>
        <fullName evidence="4">Endonuclease-reverse transcriptase</fullName>
    </recommendedName>
</protein>
<dbReference type="AlphaFoldDB" id="A0AA38ICA3"/>
<proteinExistence type="predicted"/>
<evidence type="ECO:0008006" key="4">
    <source>
        <dbReference type="Google" id="ProtNLM"/>
    </source>
</evidence>
<organism evidence="2 3">
    <name type="scientific">Zophobas morio</name>
    <dbReference type="NCBI Taxonomy" id="2755281"/>
    <lineage>
        <taxon>Eukaryota</taxon>
        <taxon>Metazoa</taxon>
        <taxon>Ecdysozoa</taxon>
        <taxon>Arthropoda</taxon>
        <taxon>Hexapoda</taxon>
        <taxon>Insecta</taxon>
        <taxon>Pterygota</taxon>
        <taxon>Neoptera</taxon>
        <taxon>Endopterygota</taxon>
        <taxon>Coleoptera</taxon>
        <taxon>Polyphaga</taxon>
        <taxon>Cucujiformia</taxon>
        <taxon>Tenebrionidae</taxon>
        <taxon>Zophobas</taxon>
    </lineage>
</organism>
<reference evidence="2" key="1">
    <citation type="journal article" date="2023" name="G3 (Bethesda)">
        <title>Whole genome assemblies of Zophobas morio and Tenebrio molitor.</title>
        <authorList>
            <person name="Kaur S."/>
            <person name="Stinson S.A."/>
            <person name="diCenzo G.C."/>
        </authorList>
    </citation>
    <scope>NUCLEOTIDE SEQUENCE</scope>
    <source>
        <strain evidence="2">QUZm001</strain>
    </source>
</reference>
<comment type="caution">
    <text evidence="2">The sequence shown here is derived from an EMBL/GenBank/DDBJ whole genome shotgun (WGS) entry which is preliminary data.</text>
</comment>
<gene>
    <name evidence="2" type="ORF">Zmor_017463</name>
</gene>
<keyword evidence="3" id="KW-1185">Reference proteome</keyword>
<dbReference type="Proteomes" id="UP001168821">
    <property type="component" value="Unassembled WGS sequence"/>
</dbReference>
<dbReference type="EMBL" id="JALNTZ010000005">
    <property type="protein sequence ID" value="KAJ3651419.1"/>
    <property type="molecule type" value="Genomic_DNA"/>
</dbReference>
<sequence>MKSSRISKDTKLLVYKTAIRSVVIYAAETISLTSESEEKMRRFERKIVRRIMEMKKIQDQKYRILMNHEIEDIIKGEDIVRAIKARRIRWYGHLKRMEKNKHARKISEWKPGNNIKRKTKNQVGESSKKGFVKARYSRQVEENPGPDTVERNSRASENVQAIVNSEEEMVD</sequence>
<evidence type="ECO:0000256" key="1">
    <source>
        <dbReference type="SAM" id="MobiDB-lite"/>
    </source>
</evidence>